<accession>A0A9W9SC89</accession>
<organism evidence="1 2">
    <name type="scientific">Penicillium cosmopolitanum</name>
    <dbReference type="NCBI Taxonomy" id="1131564"/>
    <lineage>
        <taxon>Eukaryota</taxon>
        <taxon>Fungi</taxon>
        <taxon>Dikarya</taxon>
        <taxon>Ascomycota</taxon>
        <taxon>Pezizomycotina</taxon>
        <taxon>Eurotiomycetes</taxon>
        <taxon>Eurotiomycetidae</taxon>
        <taxon>Eurotiales</taxon>
        <taxon>Aspergillaceae</taxon>
        <taxon>Penicillium</taxon>
    </lineage>
</organism>
<name>A0A9W9SC89_9EURO</name>
<dbReference type="GeneID" id="81376515"/>
<reference evidence="1" key="2">
    <citation type="journal article" date="2023" name="IMA Fungus">
        <title>Comparative genomic study of the Penicillium genus elucidates a diverse pangenome and 15 lateral gene transfer events.</title>
        <authorList>
            <person name="Petersen C."/>
            <person name="Sorensen T."/>
            <person name="Nielsen M.R."/>
            <person name="Sondergaard T.E."/>
            <person name="Sorensen J.L."/>
            <person name="Fitzpatrick D.A."/>
            <person name="Frisvad J.C."/>
            <person name="Nielsen K.L."/>
        </authorList>
    </citation>
    <scope>NUCLEOTIDE SEQUENCE</scope>
    <source>
        <strain evidence="1">IBT 29677</strain>
    </source>
</reference>
<dbReference type="RefSeq" id="XP_056481042.1">
    <property type="nucleotide sequence ID" value="XM_056637535.1"/>
</dbReference>
<evidence type="ECO:0000313" key="2">
    <source>
        <dbReference type="Proteomes" id="UP001147747"/>
    </source>
</evidence>
<protein>
    <submittedName>
        <fullName evidence="1">Uncharacterized protein</fullName>
    </submittedName>
</protein>
<dbReference type="Proteomes" id="UP001147747">
    <property type="component" value="Unassembled WGS sequence"/>
</dbReference>
<evidence type="ECO:0000313" key="1">
    <source>
        <dbReference type="EMBL" id="KAJ5376012.1"/>
    </source>
</evidence>
<comment type="caution">
    <text evidence="1">The sequence shown here is derived from an EMBL/GenBank/DDBJ whole genome shotgun (WGS) entry which is preliminary data.</text>
</comment>
<dbReference type="AlphaFoldDB" id="A0A9W9SC89"/>
<reference evidence="1" key="1">
    <citation type="submission" date="2022-12" db="EMBL/GenBank/DDBJ databases">
        <authorList>
            <person name="Petersen C."/>
        </authorList>
    </citation>
    <scope>NUCLEOTIDE SEQUENCE</scope>
    <source>
        <strain evidence="1">IBT 29677</strain>
    </source>
</reference>
<sequence>MDSGNNVLGPEVLEAIAQGLLNQMAQLRVNRPICKETKQKWLEYFARVTDEVQSLHDTLIQAEQTADGPTEWIETIRLDVEIQDIHFRYLGRLVKDGPKVA</sequence>
<proteinExistence type="predicted"/>
<keyword evidence="2" id="KW-1185">Reference proteome</keyword>
<dbReference type="EMBL" id="JAPZBU010000012">
    <property type="protein sequence ID" value="KAJ5376012.1"/>
    <property type="molecule type" value="Genomic_DNA"/>
</dbReference>
<gene>
    <name evidence="1" type="ORF">N7509_012898</name>
</gene>